<sequence length="385" mass="42333">MQTIQKKIEVNYRPLQTSGGIEVVGSVPDVQVYQADKAEYTPDYTLTPLTLFPRCNATDPDAVVKVGAVNASLVNMKWYERLNGVRTLITSANKSYVITETGATKGTIQVKKNTVPGSPVTLEFYAEYVDAKRTGQTHVYRFSCLVRAVDGSEAQPKLMVDSPSALDWNPCRDIARQAITARLLVGDVDVTATNKCKFFFYRKLNTGALEQITDGNGDNDWEFVSLTKNVLTIDRDYIGHEQTYVVKASYSKDGAPSSKPDSDIDYVSTTIRRRIPAIEIDWEGFPQQVADGTKMIYPKPVIRDTAGIVPNPQAILECEWYTKAAGASSYVLAAAGYSPSIPCTDGMMLQLKVIDKGPYAAVVASDGKYVTDDSGKFIVARKRDV</sequence>
<comment type="caution">
    <text evidence="1">The sequence shown here is derived from an EMBL/GenBank/DDBJ whole genome shotgun (WGS) entry which is preliminary data.</text>
</comment>
<dbReference type="RefSeq" id="WP_035449791.1">
    <property type="nucleotide sequence ID" value="NZ_JNHN01000098.1"/>
</dbReference>
<proteinExistence type="predicted"/>
<gene>
    <name evidence="1" type="ORF">M094_4102</name>
</gene>
<dbReference type="PATRIC" id="fig|1339349.3.peg.905"/>
<evidence type="ECO:0000313" key="1">
    <source>
        <dbReference type="EMBL" id="KDS56453.1"/>
    </source>
</evidence>
<evidence type="ECO:0000313" key="2">
    <source>
        <dbReference type="Proteomes" id="UP000028013"/>
    </source>
</evidence>
<protein>
    <submittedName>
        <fullName evidence="1">Uncharacterized protein</fullName>
    </submittedName>
</protein>
<name>A0A078S456_BACUN</name>
<dbReference type="Proteomes" id="UP000028013">
    <property type="component" value="Unassembled WGS sequence"/>
</dbReference>
<accession>A0A078S456</accession>
<dbReference type="AlphaFoldDB" id="A0A078S456"/>
<reference evidence="1 2" key="1">
    <citation type="submission" date="2014-04" db="EMBL/GenBank/DDBJ databases">
        <authorList>
            <person name="Sears C."/>
            <person name="Carroll K."/>
            <person name="Sack B.R."/>
            <person name="Qadri F."/>
            <person name="Myers L.L."/>
            <person name="Chung G.-T."/>
            <person name="Escheverria P."/>
            <person name="Fraser C.M."/>
            <person name="Sadzewicz L."/>
            <person name="Shefchek K.A."/>
            <person name="Tallon L."/>
            <person name="Das S.P."/>
            <person name="Daugherty S."/>
            <person name="Mongodin E.F."/>
        </authorList>
    </citation>
    <scope>NUCLEOTIDE SEQUENCE [LARGE SCALE GENOMIC DNA]</scope>
    <source>
        <strain evidence="1 2">3978 T3 ii</strain>
    </source>
</reference>
<organism evidence="1 2">
    <name type="scientific">Bacteroides uniformis str. 3978 T3 ii</name>
    <dbReference type="NCBI Taxonomy" id="1339349"/>
    <lineage>
        <taxon>Bacteria</taxon>
        <taxon>Pseudomonadati</taxon>
        <taxon>Bacteroidota</taxon>
        <taxon>Bacteroidia</taxon>
        <taxon>Bacteroidales</taxon>
        <taxon>Bacteroidaceae</taxon>
        <taxon>Bacteroides</taxon>
    </lineage>
</organism>
<dbReference type="EMBL" id="JNHN01000098">
    <property type="protein sequence ID" value="KDS56453.1"/>
    <property type="molecule type" value="Genomic_DNA"/>
</dbReference>